<evidence type="ECO:0000256" key="2">
    <source>
        <dbReference type="ARBA" id="ARBA00023315"/>
    </source>
</evidence>
<organism evidence="6 7">
    <name type="scientific">Achromobacter anxifer</name>
    <dbReference type="NCBI Taxonomy" id="1287737"/>
    <lineage>
        <taxon>Bacteria</taxon>
        <taxon>Pseudomonadati</taxon>
        <taxon>Pseudomonadota</taxon>
        <taxon>Betaproteobacteria</taxon>
        <taxon>Burkholderiales</taxon>
        <taxon>Alcaligenaceae</taxon>
        <taxon>Achromobacter</taxon>
    </lineage>
</organism>
<dbReference type="PROSITE" id="PS51186">
    <property type="entry name" value="GNAT"/>
    <property type="match status" value="1"/>
</dbReference>
<dbReference type="CDD" id="cd04301">
    <property type="entry name" value="NAT_SF"/>
    <property type="match status" value="1"/>
</dbReference>
<keyword evidence="7" id="KW-1185">Reference proteome</keyword>
<comment type="catalytic activity">
    <reaction evidence="4">
        <text>L-methionine sulfone + acetyl-CoA = N-acetyl-L-methionine sulfone + CoA + H(+)</text>
        <dbReference type="Rhea" id="RHEA:47656"/>
        <dbReference type="ChEBI" id="CHEBI:15378"/>
        <dbReference type="ChEBI" id="CHEBI:57287"/>
        <dbReference type="ChEBI" id="CHEBI:57288"/>
        <dbReference type="ChEBI" id="CHEBI:87824"/>
        <dbReference type="ChEBI" id="CHEBI:87825"/>
    </reaction>
</comment>
<dbReference type="EMBL" id="CADILG010000001">
    <property type="protein sequence ID" value="CAB3820031.1"/>
    <property type="molecule type" value="Genomic_DNA"/>
</dbReference>
<dbReference type="Gene3D" id="3.40.630.30">
    <property type="match status" value="1"/>
</dbReference>
<sequence>MRESGWSNIRKAKPLATICAMTTPAENRAPDGATLVDCTHARHADQILAIFNDAIANSTALYDYKPRPREAMQTWFQVKQQGGFPVLGYENAAGELMAFASYGTFRAWPAFKYSVEHSVYVDGRFRGQGLGEALMLELIQRARANQVHVLVGGIDASNQGSIRLHEKLGFKHAGTIREAGFKFGRWLDLAFYQLTLDTPEEPVDG</sequence>
<dbReference type="AlphaFoldDB" id="A0A6S7BVE9"/>
<evidence type="ECO:0000259" key="5">
    <source>
        <dbReference type="PROSITE" id="PS51186"/>
    </source>
</evidence>
<dbReference type="Pfam" id="PF00583">
    <property type="entry name" value="Acetyltransf_1"/>
    <property type="match status" value="1"/>
</dbReference>
<dbReference type="InterPro" id="IPR016181">
    <property type="entry name" value="Acyl_CoA_acyltransferase"/>
</dbReference>
<proteinExistence type="predicted"/>
<evidence type="ECO:0000256" key="1">
    <source>
        <dbReference type="ARBA" id="ARBA00022679"/>
    </source>
</evidence>
<evidence type="ECO:0000256" key="3">
    <source>
        <dbReference type="ARBA" id="ARBA00050603"/>
    </source>
</evidence>
<feature type="domain" description="N-acetyltransferase" evidence="5">
    <location>
        <begin position="33"/>
        <end position="192"/>
    </location>
</feature>
<gene>
    <name evidence="6" type="ORF">LMG26858_00144</name>
</gene>
<dbReference type="PANTHER" id="PTHR43072:SF23">
    <property type="entry name" value="UPF0039 PROTEIN C11D3.02C"/>
    <property type="match status" value="1"/>
</dbReference>
<dbReference type="Proteomes" id="UP000494117">
    <property type="component" value="Unassembled WGS sequence"/>
</dbReference>
<name>A0A6S7BVE9_9BURK</name>
<evidence type="ECO:0000256" key="4">
    <source>
        <dbReference type="ARBA" id="ARBA00051334"/>
    </source>
</evidence>
<dbReference type="GO" id="GO:0016747">
    <property type="term" value="F:acyltransferase activity, transferring groups other than amino-acyl groups"/>
    <property type="evidence" value="ECO:0007669"/>
    <property type="project" value="InterPro"/>
</dbReference>
<keyword evidence="2" id="KW-0012">Acyltransferase</keyword>
<dbReference type="InterPro" id="IPR000182">
    <property type="entry name" value="GNAT_dom"/>
</dbReference>
<evidence type="ECO:0000313" key="6">
    <source>
        <dbReference type="EMBL" id="CAB3820031.1"/>
    </source>
</evidence>
<comment type="catalytic activity">
    <reaction evidence="3">
        <text>L-methionine sulfoximine + acetyl-CoA = N-acetyl-L-methionine sulfoximine + CoA + H(+)</text>
        <dbReference type="Rhea" id="RHEA:47660"/>
        <dbReference type="ChEBI" id="CHEBI:15378"/>
        <dbReference type="ChEBI" id="CHEBI:57287"/>
        <dbReference type="ChEBI" id="CHEBI:57288"/>
        <dbReference type="ChEBI" id="CHEBI:87826"/>
        <dbReference type="ChEBI" id="CHEBI:87827"/>
    </reaction>
</comment>
<dbReference type="FunFam" id="3.40.630.30:FF:000026">
    <property type="entry name" value="Phosphinothricin acetyltransferase"/>
    <property type="match status" value="1"/>
</dbReference>
<dbReference type="SUPFAM" id="SSF55729">
    <property type="entry name" value="Acyl-CoA N-acyltransferases (Nat)"/>
    <property type="match status" value="1"/>
</dbReference>
<dbReference type="PANTHER" id="PTHR43072">
    <property type="entry name" value="N-ACETYLTRANSFERASE"/>
    <property type="match status" value="1"/>
</dbReference>
<protein>
    <recommendedName>
        <fullName evidence="5">N-acetyltransferase domain-containing protein</fullName>
    </recommendedName>
</protein>
<reference evidence="6 7" key="1">
    <citation type="submission" date="2020-04" db="EMBL/GenBank/DDBJ databases">
        <authorList>
            <person name="De Canck E."/>
        </authorList>
    </citation>
    <scope>NUCLEOTIDE SEQUENCE [LARGE SCALE GENOMIC DNA]</scope>
    <source>
        <strain evidence="6 7">LMG 26858</strain>
    </source>
</reference>
<evidence type="ECO:0000313" key="7">
    <source>
        <dbReference type="Proteomes" id="UP000494117"/>
    </source>
</evidence>
<accession>A0A6S7BVE9</accession>
<keyword evidence="1" id="KW-0808">Transferase</keyword>